<organism evidence="1">
    <name type="scientific">Arundo donax</name>
    <name type="common">Giant reed</name>
    <name type="synonym">Donax arundinaceus</name>
    <dbReference type="NCBI Taxonomy" id="35708"/>
    <lineage>
        <taxon>Eukaryota</taxon>
        <taxon>Viridiplantae</taxon>
        <taxon>Streptophyta</taxon>
        <taxon>Embryophyta</taxon>
        <taxon>Tracheophyta</taxon>
        <taxon>Spermatophyta</taxon>
        <taxon>Magnoliopsida</taxon>
        <taxon>Liliopsida</taxon>
        <taxon>Poales</taxon>
        <taxon>Poaceae</taxon>
        <taxon>PACMAD clade</taxon>
        <taxon>Arundinoideae</taxon>
        <taxon>Arundineae</taxon>
        <taxon>Arundo</taxon>
    </lineage>
</organism>
<reference evidence="1" key="1">
    <citation type="submission" date="2014-09" db="EMBL/GenBank/DDBJ databases">
        <authorList>
            <person name="Magalhaes I.L.F."/>
            <person name="Oliveira U."/>
            <person name="Santos F.R."/>
            <person name="Vidigal T.H.D.A."/>
            <person name="Brescovit A.D."/>
            <person name="Santos A.J."/>
        </authorList>
    </citation>
    <scope>NUCLEOTIDE SEQUENCE</scope>
    <source>
        <tissue evidence="1">Shoot tissue taken approximately 20 cm above the soil surface</tissue>
    </source>
</reference>
<protein>
    <submittedName>
        <fullName evidence="1">Uncharacterized protein</fullName>
    </submittedName>
</protein>
<dbReference type="EMBL" id="GBRH01201437">
    <property type="protein sequence ID" value="JAD96458.1"/>
    <property type="molecule type" value="Transcribed_RNA"/>
</dbReference>
<accession>A0A0A9RMV1</accession>
<reference evidence="1" key="2">
    <citation type="journal article" date="2015" name="Data Brief">
        <title>Shoot transcriptome of the giant reed, Arundo donax.</title>
        <authorList>
            <person name="Barrero R.A."/>
            <person name="Guerrero F.D."/>
            <person name="Moolhuijzen P."/>
            <person name="Goolsby J.A."/>
            <person name="Tidwell J."/>
            <person name="Bellgard S.E."/>
            <person name="Bellgard M.I."/>
        </authorList>
    </citation>
    <scope>NUCLEOTIDE SEQUENCE</scope>
    <source>
        <tissue evidence="1">Shoot tissue taken approximately 20 cm above the soil surface</tissue>
    </source>
</reference>
<proteinExistence type="predicted"/>
<name>A0A0A9RMV1_ARUDO</name>
<evidence type="ECO:0000313" key="1">
    <source>
        <dbReference type="EMBL" id="JAD96458.1"/>
    </source>
</evidence>
<sequence>MAVSDCEAGQGVGF</sequence>